<dbReference type="RefSeq" id="WP_324696472.1">
    <property type="nucleotide sequence ID" value="NZ_JAYMYJ010000129.1"/>
</dbReference>
<sequence>MAAISSAFAVIFFILSFGALPRFSRVCLVFFQILHLAGSARMKTQQGMALLITLLAANTLMAQGPQEVPQQTLTFPPQQVAGNQVQYPGVGQQGGQFPSQTYFPQQTASPYAGYAYPGYSPYAYGQTYNPYYYGQRQTYSPYAQYYNPYAQPYSPYAMLPRMTPYALRPPVPQNMPVPQAPKEKETHPWGDTRYIWPDFYTDFTNDFWDKMINAPYDLGEMPGGWRFPSFSSPDPVTVTDAIANQVPPFADEAGKMIPFDDAGHMVPF</sequence>
<accession>A0ABU6CZL4</accession>
<dbReference type="Proteomes" id="UP001308005">
    <property type="component" value="Unassembled WGS sequence"/>
</dbReference>
<name>A0ABU6CZL4_9GAMM</name>
<reference evidence="2" key="1">
    <citation type="submission" date="2023-07" db="EMBL/GenBank/DDBJ databases">
        <title>The carbon used by Thiothrix.</title>
        <authorList>
            <person name="Chen L."/>
        </authorList>
    </citation>
    <scope>NUCLEOTIDE SEQUENCE [LARGE SCALE GENOMIC DNA]</scope>
</reference>
<dbReference type="EMBL" id="JAYMYJ010000129">
    <property type="protein sequence ID" value="MEB4592272.1"/>
    <property type="molecule type" value="Genomic_DNA"/>
</dbReference>
<comment type="caution">
    <text evidence="1">The sequence shown here is derived from an EMBL/GenBank/DDBJ whole genome shotgun (WGS) entry which is preliminary data.</text>
</comment>
<evidence type="ECO:0000313" key="2">
    <source>
        <dbReference type="Proteomes" id="UP001308005"/>
    </source>
</evidence>
<keyword evidence="2" id="KW-1185">Reference proteome</keyword>
<gene>
    <name evidence="1" type="ORF">VSS37_14890</name>
</gene>
<proteinExistence type="predicted"/>
<evidence type="ECO:0000313" key="1">
    <source>
        <dbReference type="EMBL" id="MEB4592272.1"/>
    </source>
</evidence>
<organism evidence="1 2">
    <name type="scientific">Candidatus Thiothrix phosphatis</name>
    <dbReference type="NCBI Taxonomy" id="3112415"/>
    <lineage>
        <taxon>Bacteria</taxon>
        <taxon>Pseudomonadati</taxon>
        <taxon>Pseudomonadota</taxon>
        <taxon>Gammaproteobacteria</taxon>
        <taxon>Thiotrichales</taxon>
        <taxon>Thiotrichaceae</taxon>
        <taxon>Thiothrix</taxon>
    </lineage>
</organism>
<protein>
    <submittedName>
        <fullName evidence="1">Uncharacterized protein</fullName>
    </submittedName>
</protein>
<reference evidence="1 2" key="2">
    <citation type="submission" date="2024-01" db="EMBL/GenBank/DDBJ databases">
        <authorList>
            <person name="Xie X."/>
        </authorList>
    </citation>
    <scope>NUCLEOTIDE SEQUENCE [LARGE SCALE GENOMIC DNA]</scope>
    <source>
        <strain evidence="1">SCUT-1</strain>
    </source>
</reference>